<accession>A1WRB0</accession>
<evidence type="ECO:0000256" key="1">
    <source>
        <dbReference type="ARBA" id="ARBA00023002"/>
    </source>
</evidence>
<sequence>MPTAAPMPAQIAAMSHGLWGHSAAPAPETQPLQRDIAVDVAVVGAGFTGLSTALHLREEGAAGVAVLEAADIGFGASGRNVGLVNAGAWIPPDELPRRLGQTYGRRLLQTLGAGPDLVFDIIGRHRIDCAAVRHGNLHCALGAGGLANIRERARQWTAHGVAVRLIDAAETARLVGSDVYSGALLDPRTGTIEPLGYVRGLARAAIASGAAVYTQTAVTGARADGALWRLSTARGHSVTARQVVVATNTAQSLAPDAWPQLQQELARLPYFNVATEPLPPASRQKILPGGHGVWDTATILSSWRLDAGGRLVCGSVGALTPGARNAHLQWARRAIARQFPALGGIAIEHQWYGWIDTTAHHLPHLHRLAGNVWSLSGYNGRGIAPGTILGRELAWMLRGKIQPQDMSLPVTALGPIRFKRLRETFYQSGAAAAHAVGQRW</sequence>
<dbReference type="PANTHER" id="PTHR13847:SF275">
    <property type="entry name" value="GAMMA-GLUTAMYLPUTRESCINE OXIDOREDUCTASE"/>
    <property type="match status" value="1"/>
</dbReference>
<dbReference type="SUPFAM" id="SSF51905">
    <property type="entry name" value="FAD/NAD(P)-binding domain"/>
    <property type="match status" value="1"/>
</dbReference>
<reference evidence="4" key="1">
    <citation type="submission" date="2006-12" db="EMBL/GenBank/DDBJ databases">
        <title>Complete sequence of chromosome 1 of Verminephrobacter eiseniae EF01-2.</title>
        <authorList>
            <person name="Copeland A."/>
            <person name="Lucas S."/>
            <person name="Lapidus A."/>
            <person name="Barry K."/>
            <person name="Detter J.C."/>
            <person name="Glavina del Rio T."/>
            <person name="Dalin E."/>
            <person name="Tice H."/>
            <person name="Pitluck S."/>
            <person name="Chertkov O."/>
            <person name="Brettin T."/>
            <person name="Bruce D."/>
            <person name="Han C."/>
            <person name="Tapia R."/>
            <person name="Gilna P."/>
            <person name="Schmutz J."/>
            <person name="Larimer F."/>
            <person name="Land M."/>
            <person name="Hauser L."/>
            <person name="Kyrpides N."/>
            <person name="Kim E."/>
            <person name="Stahl D."/>
            <person name="Richardson P."/>
        </authorList>
    </citation>
    <scope>NUCLEOTIDE SEQUENCE [LARGE SCALE GENOMIC DNA]</scope>
    <source>
        <strain evidence="4">EF01-2</strain>
    </source>
</reference>
<evidence type="ECO:0000313" key="3">
    <source>
        <dbReference type="EMBL" id="ABM60167.1"/>
    </source>
</evidence>
<evidence type="ECO:0000313" key="4">
    <source>
        <dbReference type="Proteomes" id="UP000000374"/>
    </source>
</evidence>
<dbReference type="Gene3D" id="3.50.50.60">
    <property type="entry name" value="FAD/NAD(P)-binding domain"/>
    <property type="match status" value="1"/>
</dbReference>
<keyword evidence="4" id="KW-1185">Reference proteome</keyword>
<gene>
    <name evidence="3" type="ordered locus">Veis_4466</name>
</gene>
<dbReference type="PANTHER" id="PTHR13847">
    <property type="entry name" value="SARCOSINE DEHYDROGENASE-RELATED"/>
    <property type="match status" value="1"/>
</dbReference>
<dbReference type="InterPro" id="IPR036188">
    <property type="entry name" value="FAD/NAD-bd_sf"/>
</dbReference>
<feature type="domain" description="FAD dependent oxidoreductase" evidence="2">
    <location>
        <begin position="39"/>
        <end position="394"/>
    </location>
</feature>
<organism evidence="3 4">
    <name type="scientific">Verminephrobacter eiseniae (strain EF01-2)</name>
    <dbReference type="NCBI Taxonomy" id="391735"/>
    <lineage>
        <taxon>Bacteria</taxon>
        <taxon>Pseudomonadati</taxon>
        <taxon>Pseudomonadota</taxon>
        <taxon>Betaproteobacteria</taxon>
        <taxon>Burkholderiales</taxon>
        <taxon>Comamonadaceae</taxon>
        <taxon>Verminephrobacter</taxon>
    </lineage>
</organism>
<dbReference type="AlphaFoldDB" id="A1WRB0"/>
<dbReference type="HOGENOM" id="CLU_007884_3_3_4"/>
<proteinExistence type="predicted"/>
<dbReference type="GO" id="GO:0005737">
    <property type="term" value="C:cytoplasm"/>
    <property type="evidence" value="ECO:0007669"/>
    <property type="project" value="TreeGrafter"/>
</dbReference>
<dbReference type="Proteomes" id="UP000000374">
    <property type="component" value="Chromosome"/>
</dbReference>
<dbReference type="RefSeq" id="WP_011812152.1">
    <property type="nucleotide sequence ID" value="NC_008786.1"/>
</dbReference>
<name>A1WRB0_VEREI</name>
<protein>
    <submittedName>
        <fullName evidence="3">FAD dependent oxidoreductase</fullName>
    </submittedName>
</protein>
<dbReference type="InterPro" id="IPR006076">
    <property type="entry name" value="FAD-dep_OxRdtase"/>
</dbReference>
<dbReference type="eggNOG" id="COG0665">
    <property type="taxonomic scope" value="Bacteria"/>
</dbReference>
<dbReference type="GeneID" id="76462771"/>
<dbReference type="STRING" id="391735.Veis_4466"/>
<evidence type="ECO:0000259" key="2">
    <source>
        <dbReference type="Pfam" id="PF01266"/>
    </source>
</evidence>
<dbReference type="EMBL" id="CP000542">
    <property type="protein sequence ID" value="ABM60167.1"/>
    <property type="molecule type" value="Genomic_DNA"/>
</dbReference>
<dbReference type="GO" id="GO:0016491">
    <property type="term" value="F:oxidoreductase activity"/>
    <property type="evidence" value="ECO:0007669"/>
    <property type="project" value="UniProtKB-KW"/>
</dbReference>
<dbReference type="Pfam" id="PF01266">
    <property type="entry name" value="DAO"/>
    <property type="match status" value="1"/>
</dbReference>
<keyword evidence="1" id="KW-0560">Oxidoreductase</keyword>
<dbReference type="KEGG" id="vei:Veis_4466"/>
<dbReference type="Gene3D" id="3.30.9.10">
    <property type="entry name" value="D-Amino Acid Oxidase, subunit A, domain 2"/>
    <property type="match status" value="1"/>
</dbReference>